<organism evidence="1">
    <name type="scientific">marine sediment metagenome</name>
    <dbReference type="NCBI Taxonomy" id="412755"/>
    <lineage>
        <taxon>unclassified sequences</taxon>
        <taxon>metagenomes</taxon>
        <taxon>ecological metagenomes</taxon>
    </lineage>
</organism>
<protein>
    <submittedName>
        <fullName evidence="1">Uncharacterized protein</fullName>
    </submittedName>
</protein>
<accession>A0A0F9VTT3</accession>
<dbReference type="EMBL" id="LAZR01000009">
    <property type="protein sequence ID" value="KKO08531.1"/>
    <property type="molecule type" value="Genomic_DNA"/>
</dbReference>
<reference evidence="1" key="1">
    <citation type="journal article" date="2015" name="Nature">
        <title>Complex archaea that bridge the gap between prokaryotes and eukaryotes.</title>
        <authorList>
            <person name="Spang A."/>
            <person name="Saw J.H."/>
            <person name="Jorgensen S.L."/>
            <person name="Zaremba-Niedzwiedzka K."/>
            <person name="Martijn J."/>
            <person name="Lind A.E."/>
            <person name="van Eijk R."/>
            <person name="Schleper C."/>
            <person name="Guy L."/>
            <person name="Ettema T.J."/>
        </authorList>
    </citation>
    <scope>NUCLEOTIDE SEQUENCE</scope>
</reference>
<evidence type="ECO:0000313" key="1">
    <source>
        <dbReference type="EMBL" id="KKO08531.1"/>
    </source>
</evidence>
<proteinExistence type="predicted"/>
<gene>
    <name evidence="1" type="ORF">LCGC14_0044710</name>
</gene>
<comment type="caution">
    <text evidence="1">The sequence shown here is derived from an EMBL/GenBank/DDBJ whole genome shotgun (WGS) entry which is preliminary data.</text>
</comment>
<name>A0A0F9VTT3_9ZZZZ</name>
<sequence length="320" mass="35816">MSGKLTAEEASRRLLGLARGIAHQAETEPGLTRSQRCEKTAYGLLALLDGKTPKFPRCMLAPQQHEEDIAEAKAEGMPWYNEDIFCSPGLSDHFLSRLKDPSWLPERTDAAPYTADEIRDQIVRSFMGSAEYWAKNNKTDELKNCDGVAFSCFGALDGVSLSGQMMSIILDAEDIAQRHELREFQPEVLQPYLHELYHSTDPIEIEIPTPGALNLYSVSVPNSMESSDWYVVARDATHAAEIYTQGVIDEKISVDAWEMDGARSLTVQWVGKNATGEPRWIDWGSTNTITMRLTPYEVDLVALADLANWNDFQKEQGLEP</sequence>
<dbReference type="AlphaFoldDB" id="A0A0F9VTT3"/>